<accession>A0A9P6D065</accession>
<evidence type="ECO:0000313" key="2">
    <source>
        <dbReference type="Proteomes" id="UP000807025"/>
    </source>
</evidence>
<name>A0A9P6D065_PLEER</name>
<proteinExistence type="predicted"/>
<organism evidence="1 2">
    <name type="scientific">Pleurotus eryngii</name>
    <name type="common">Boletus of the steppes</name>
    <dbReference type="NCBI Taxonomy" id="5323"/>
    <lineage>
        <taxon>Eukaryota</taxon>
        <taxon>Fungi</taxon>
        <taxon>Dikarya</taxon>
        <taxon>Basidiomycota</taxon>
        <taxon>Agaricomycotina</taxon>
        <taxon>Agaricomycetes</taxon>
        <taxon>Agaricomycetidae</taxon>
        <taxon>Agaricales</taxon>
        <taxon>Pleurotineae</taxon>
        <taxon>Pleurotaceae</taxon>
        <taxon>Pleurotus</taxon>
    </lineage>
</organism>
<sequence>MLTLVRSRCRCELLWLLYHSACNAATRFQQKTRNYFQHPGPNAGANALYPLVWGMQPCALHGTIQSLPPCGLGLTRFVDIWCWHQESTRRPTFTTSMLQMPLSTKHEDYARLR</sequence>
<dbReference type="Proteomes" id="UP000807025">
    <property type="component" value="Unassembled WGS sequence"/>
</dbReference>
<dbReference type="EMBL" id="MU154797">
    <property type="protein sequence ID" value="KAF9487251.1"/>
    <property type="molecule type" value="Genomic_DNA"/>
</dbReference>
<comment type="caution">
    <text evidence="1">The sequence shown here is derived from an EMBL/GenBank/DDBJ whole genome shotgun (WGS) entry which is preliminary data.</text>
</comment>
<keyword evidence="2" id="KW-1185">Reference proteome</keyword>
<evidence type="ECO:0000313" key="1">
    <source>
        <dbReference type="EMBL" id="KAF9487251.1"/>
    </source>
</evidence>
<reference evidence="1" key="1">
    <citation type="submission" date="2020-11" db="EMBL/GenBank/DDBJ databases">
        <authorList>
            <consortium name="DOE Joint Genome Institute"/>
            <person name="Ahrendt S."/>
            <person name="Riley R."/>
            <person name="Andreopoulos W."/>
            <person name="Labutti K."/>
            <person name="Pangilinan J."/>
            <person name="Ruiz-Duenas F.J."/>
            <person name="Barrasa J.M."/>
            <person name="Sanchez-Garcia M."/>
            <person name="Camarero S."/>
            <person name="Miyauchi S."/>
            <person name="Serrano A."/>
            <person name="Linde D."/>
            <person name="Babiker R."/>
            <person name="Drula E."/>
            <person name="Ayuso-Fernandez I."/>
            <person name="Pacheco R."/>
            <person name="Padilla G."/>
            <person name="Ferreira P."/>
            <person name="Barriuso J."/>
            <person name="Kellner H."/>
            <person name="Castanera R."/>
            <person name="Alfaro M."/>
            <person name="Ramirez L."/>
            <person name="Pisabarro A.G."/>
            <person name="Kuo A."/>
            <person name="Tritt A."/>
            <person name="Lipzen A."/>
            <person name="He G."/>
            <person name="Yan M."/>
            <person name="Ng V."/>
            <person name="Cullen D."/>
            <person name="Martin F."/>
            <person name="Rosso M.-N."/>
            <person name="Henrissat B."/>
            <person name="Hibbett D."/>
            <person name="Martinez A.T."/>
            <person name="Grigoriev I.V."/>
        </authorList>
    </citation>
    <scope>NUCLEOTIDE SEQUENCE</scope>
    <source>
        <strain evidence="1">ATCC 90797</strain>
    </source>
</reference>
<gene>
    <name evidence="1" type="ORF">BDN71DRAFT_665112</name>
</gene>
<protein>
    <submittedName>
        <fullName evidence="1">Uncharacterized protein</fullName>
    </submittedName>
</protein>
<dbReference type="AlphaFoldDB" id="A0A9P6D065"/>